<protein>
    <submittedName>
        <fullName evidence="2">Uncharacterized protein</fullName>
    </submittedName>
</protein>
<dbReference type="Proteomes" id="UP000799291">
    <property type="component" value="Unassembled WGS sequence"/>
</dbReference>
<sequence length="75" mass="8649">MLANSLQNLVPERRSTVIDIPIRCILAVGTVTFFFRVWTAPELKWNDLLNITIVIAVWYSRRSPVIHVLTDKVDL</sequence>
<evidence type="ECO:0000256" key="1">
    <source>
        <dbReference type="SAM" id="Phobius"/>
    </source>
</evidence>
<proteinExistence type="predicted"/>
<dbReference type="AlphaFoldDB" id="A0A6G1JEX5"/>
<reference evidence="2" key="1">
    <citation type="journal article" date="2020" name="Stud. Mycol.">
        <title>101 Dothideomycetes genomes: a test case for predicting lifestyles and emergence of pathogens.</title>
        <authorList>
            <person name="Haridas S."/>
            <person name="Albert R."/>
            <person name="Binder M."/>
            <person name="Bloem J."/>
            <person name="Labutti K."/>
            <person name="Salamov A."/>
            <person name="Andreopoulos B."/>
            <person name="Baker S."/>
            <person name="Barry K."/>
            <person name="Bills G."/>
            <person name="Bluhm B."/>
            <person name="Cannon C."/>
            <person name="Castanera R."/>
            <person name="Culley D."/>
            <person name="Daum C."/>
            <person name="Ezra D."/>
            <person name="Gonzalez J."/>
            <person name="Henrissat B."/>
            <person name="Kuo A."/>
            <person name="Liang C."/>
            <person name="Lipzen A."/>
            <person name="Lutzoni F."/>
            <person name="Magnuson J."/>
            <person name="Mondo S."/>
            <person name="Nolan M."/>
            <person name="Ohm R."/>
            <person name="Pangilinan J."/>
            <person name="Park H.-J."/>
            <person name="Ramirez L."/>
            <person name="Alfaro M."/>
            <person name="Sun H."/>
            <person name="Tritt A."/>
            <person name="Yoshinaga Y."/>
            <person name="Zwiers L.-H."/>
            <person name="Turgeon B."/>
            <person name="Goodwin S."/>
            <person name="Spatafora J."/>
            <person name="Crous P."/>
            <person name="Grigoriev I."/>
        </authorList>
    </citation>
    <scope>NUCLEOTIDE SEQUENCE</scope>
    <source>
        <strain evidence="2">CBS 122367</strain>
    </source>
</reference>
<dbReference type="EMBL" id="MU005573">
    <property type="protein sequence ID" value="KAF2688988.1"/>
    <property type="molecule type" value="Genomic_DNA"/>
</dbReference>
<dbReference type="OrthoDB" id="10456323at2759"/>
<keyword evidence="1" id="KW-1133">Transmembrane helix</keyword>
<keyword evidence="1" id="KW-0472">Membrane</keyword>
<evidence type="ECO:0000313" key="3">
    <source>
        <dbReference type="Proteomes" id="UP000799291"/>
    </source>
</evidence>
<accession>A0A6G1JEX5</accession>
<keyword evidence="3" id="KW-1185">Reference proteome</keyword>
<feature type="transmembrane region" description="Helical" evidence="1">
    <location>
        <begin position="20"/>
        <end position="38"/>
    </location>
</feature>
<keyword evidence="1" id="KW-0812">Transmembrane</keyword>
<gene>
    <name evidence="2" type="ORF">K458DRAFT_385149</name>
</gene>
<organism evidence="2 3">
    <name type="scientific">Lentithecium fluviatile CBS 122367</name>
    <dbReference type="NCBI Taxonomy" id="1168545"/>
    <lineage>
        <taxon>Eukaryota</taxon>
        <taxon>Fungi</taxon>
        <taxon>Dikarya</taxon>
        <taxon>Ascomycota</taxon>
        <taxon>Pezizomycotina</taxon>
        <taxon>Dothideomycetes</taxon>
        <taxon>Pleosporomycetidae</taxon>
        <taxon>Pleosporales</taxon>
        <taxon>Massarineae</taxon>
        <taxon>Lentitheciaceae</taxon>
        <taxon>Lentithecium</taxon>
    </lineage>
</organism>
<evidence type="ECO:0000313" key="2">
    <source>
        <dbReference type="EMBL" id="KAF2688988.1"/>
    </source>
</evidence>
<name>A0A6G1JEX5_9PLEO</name>